<dbReference type="SFLD" id="SFLDG00358">
    <property type="entry name" value="Main_(cytGST)"/>
    <property type="match status" value="1"/>
</dbReference>
<gene>
    <name evidence="3" type="ORF">H8M03_10030</name>
</gene>
<feature type="domain" description="GST N-terminal" evidence="1">
    <location>
        <begin position="1"/>
        <end position="81"/>
    </location>
</feature>
<dbReference type="InterPro" id="IPR036249">
    <property type="entry name" value="Thioredoxin-like_sf"/>
</dbReference>
<dbReference type="Proteomes" id="UP000515861">
    <property type="component" value="Chromosome"/>
</dbReference>
<dbReference type="Gene3D" id="1.20.1050.10">
    <property type="match status" value="1"/>
</dbReference>
<dbReference type="SFLD" id="SFLDS00019">
    <property type="entry name" value="Glutathione_Transferase_(cytos"/>
    <property type="match status" value="1"/>
</dbReference>
<dbReference type="PROSITE" id="PS50404">
    <property type="entry name" value="GST_NTER"/>
    <property type="match status" value="1"/>
</dbReference>
<dbReference type="SUPFAM" id="SSF52833">
    <property type="entry name" value="Thioredoxin-like"/>
    <property type="match status" value="1"/>
</dbReference>
<dbReference type="Gene3D" id="3.40.30.10">
    <property type="entry name" value="Glutaredoxin"/>
    <property type="match status" value="1"/>
</dbReference>
<keyword evidence="4" id="KW-1185">Reference proteome</keyword>
<evidence type="ECO:0000313" key="4">
    <source>
        <dbReference type="Proteomes" id="UP000515861"/>
    </source>
</evidence>
<dbReference type="Pfam" id="PF13417">
    <property type="entry name" value="GST_N_3"/>
    <property type="match status" value="1"/>
</dbReference>
<dbReference type="RefSeq" id="WP_187479301.1">
    <property type="nucleotide sequence ID" value="NZ_CP060697.1"/>
</dbReference>
<evidence type="ECO:0000259" key="1">
    <source>
        <dbReference type="PROSITE" id="PS50404"/>
    </source>
</evidence>
<dbReference type="KEGG" id="ssau:H8M03_10030"/>
<evidence type="ECO:0000259" key="2">
    <source>
        <dbReference type="PROSITE" id="PS50405"/>
    </source>
</evidence>
<dbReference type="AlphaFoldDB" id="A0A7G9L147"/>
<dbReference type="PANTHER" id="PTHR44051:SF8">
    <property type="entry name" value="GLUTATHIONE S-TRANSFERASE GSTA"/>
    <property type="match status" value="1"/>
</dbReference>
<dbReference type="GO" id="GO:0016740">
    <property type="term" value="F:transferase activity"/>
    <property type="evidence" value="ECO:0007669"/>
    <property type="project" value="UniProtKB-KW"/>
</dbReference>
<name>A0A7G9L147_9SPHN</name>
<feature type="domain" description="GST C-terminal" evidence="2">
    <location>
        <begin position="90"/>
        <end position="207"/>
    </location>
</feature>
<keyword evidence="3" id="KW-0808">Transferase</keyword>
<dbReference type="Pfam" id="PF13410">
    <property type="entry name" value="GST_C_2"/>
    <property type="match status" value="1"/>
</dbReference>
<dbReference type="InterPro" id="IPR040079">
    <property type="entry name" value="Glutathione_S-Trfase"/>
</dbReference>
<accession>A0A7G9L147</accession>
<dbReference type="CDD" id="cd00570">
    <property type="entry name" value="GST_N_family"/>
    <property type="match status" value="1"/>
</dbReference>
<dbReference type="InterPro" id="IPR010987">
    <property type="entry name" value="Glutathione-S-Trfase_C-like"/>
</dbReference>
<protein>
    <submittedName>
        <fullName evidence="3">Glutathione S-transferase family protein</fullName>
    </submittedName>
</protein>
<dbReference type="CDD" id="cd00299">
    <property type="entry name" value="GST_C_family"/>
    <property type="match status" value="1"/>
</dbReference>
<dbReference type="EMBL" id="CP060697">
    <property type="protein sequence ID" value="QNM82346.1"/>
    <property type="molecule type" value="Genomic_DNA"/>
</dbReference>
<dbReference type="InterPro" id="IPR036282">
    <property type="entry name" value="Glutathione-S-Trfase_C_sf"/>
</dbReference>
<reference evidence="3 4" key="1">
    <citation type="submission" date="2020-08" db="EMBL/GenBank/DDBJ databases">
        <title>Sphingomonas sp. sand1-3 16S ribosomal RNA gene Genome sequencing and assembly.</title>
        <authorList>
            <person name="Kang M."/>
        </authorList>
    </citation>
    <scope>NUCLEOTIDE SEQUENCE [LARGE SCALE GENOMIC DNA]</scope>
    <source>
        <strain evidence="4">sand1-3</strain>
    </source>
</reference>
<dbReference type="SUPFAM" id="SSF47616">
    <property type="entry name" value="GST C-terminal domain-like"/>
    <property type="match status" value="1"/>
</dbReference>
<evidence type="ECO:0000313" key="3">
    <source>
        <dbReference type="EMBL" id="QNM82346.1"/>
    </source>
</evidence>
<dbReference type="PROSITE" id="PS50405">
    <property type="entry name" value="GST_CTER"/>
    <property type="match status" value="1"/>
</dbReference>
<organism evidence="3 4">
    <name type="scientific">Sphingomonas sabuli</name>
    <dbReference type="NCBI Taxonomy" id="2764186"/>
    <lineage>
        <taxon>Bacteria</taxon>
        <taxon>Pseudomonadati</taxon>
        <taxon>Pseudomonadota</taxon>
        <taxon>Alphaproteobacteria</taxon>
        <taxon>Sphingomonadales</taxon>
        <taxon>Sphingomonadaceae</taxon>
        <taxon>Sphingomonas</taxon>
    </lineage>
</organism>
<dbReference type="InterPro" id="IPR004045">
    <property type="entry name" value="Glutathione_S-Trfase_N"/>
</dbReference>
<dbReference type="PANTHER" id="PTHR44051">
    <property type="entry name" value="GLUTATHIONE S-TRANSFERASE-RELATED"/>
    <property type="match status" value="1"/>
</dbReference>
<sequence>MSLTLYAHPFSSFCWKVQIALDADGTAYEYRNVDPAHPGVMDELKALWPLGKFPLLVDDGEVVAETSCIIEHLQVRHPGPNVWIPEGDLGRRVRFLDRVFDLHVQGNMQPSVNHAIWPDGEGLPAERGIAALRLTYDWLEANLPDAQWAAGDAFTMADCAAAPALFYADWVDPIGDTRPRLSAYRARLLAHPAVSKSVEGARPYRPYFPLGAPDRD</sequence>
<proteinExistence type="predicted"/>